<dbReference type="AlphaFoldDB" id="A0A222FP24"/>
<dbReference type="PANTHER" id="PTHR45458">
    <property type="entry name" value="SHORT-CHAIN DEHYDROGENASE/REDUCTASE SDR"/>
    <property type="match status" value="1"/>
</dbReference>
<dbReference type="InterPro" id="IPR036291">
    <property type="entry name" value="NAD(P)-bd_dom_sf"/>
</dbReference>
<dbReference type="PRINTS" id="PR00081">
    <property type="entry name" value="GDHRDH"/>
</dbReference>
<dbReference type="InterPro" id="IPR052184">
    <property type="entry name" value="SDR_enzymes"/>
</dbReference>
<organism evidence="1 2">
    <name type="scientific">Bacterioplanes sanyensis</name>
    <dbReference type="NCBI Taxonomy" id="1249553"/>
    <lineage>
        <taxon>Bacteria</taxon>
        <taxon>Pseudomonadati</taxon>
        <taxon>Pseudomonadota</taxon>
        <taxon>Gammaproteobacteria</taxon>
        <taxon>Oceanospirillales</taxon>
        <taxon>Oceanospirillaceae</taxon>
        <taxon>Bacterioplanes</taxon>
    </lineage>
</organism>
<dbReference type="GO" id="GO:0016616">
    <property type="term" value="F:oxidoreductase activity, acting on the CH-OH group of donors, NAD or NADP as acceptor"/>
    <property type="evidence" value="ECO:0007669"/>
    <property type="project" value="TreeGrafter"/>
</dbReference>
<accession>A0A222FP24</accession>
<dbReference type="KEGG" id="bsan:CHH28_17090"/>
<gene>
    <name evidence="1" type="ORF">CHH28_17090</name>
</gene>
<dbReference type="Gene3D" id="3.40.50.720">
    <property type="entry name" value="NAD(P)-binding Rossmann-like Domain"/>
    <property type="match status" value="1"/>
</dbReference>
<dbReference type="RefSeq" id="WP_094061455.1">
    <property type="nucleotide sequence ID" value="NZ_CP022530.1"/>
</dbReference>
<dbReference type="OrthoDB" id="9785826at2"/>
<protein>
    <submittedName>
        <fullName evidence="1">Cell-cell signaling protein CsgA</fullName>
    </submittedName>
</protein>
<evidence type="ECO:0000313" key="2">
    <source>
        <dbReference type="Proteomes" id="UP000202440"/>
    </source>
</evidence>
<proteinExistence type="predicted"/>
<evidence type="ECO:0000313" key="1">
    <source>
        <dbReference type="EMBL" id="ASP40286.1"/>
    </source>
</evidence>
<dbReference type="Proteomes" id="UP000202440">
    <property type="component" value="Chromosome"/>
</dbReference>
<name>A0A222FP24_9GAMM</name>
<reference evidence="1 2" key="1">
    <citation type="submission" date="2017-07" db="EMBL/GenBank/DDBJ databases">
        <title>Annotated genome sequence of Bacterioplanes sanyensis isolated from Red Sea.</title>
        <authorList>
            <person name="Rehman Z.U."/>
        </authorList>
    </citation>
    <scope>NUCLEOTIDE SEQUENCE [LARGE SCALE GENOMIC DNA]</scope>
    <source>
        <strain evidence="1 2">NV9</strain>
    </source>
</reference>
<dbReference type="PANTHER" id="PTHR45458:SF1">
    <property type="entry name" value="SHORT CHAIN DEHYDROGENASE"/>
    <property type="match status" value="1"/>
</dbReference>
<dbReference type="EMBL" id="CP022530">
    <property type="protein sequence ID" value="ASP40286.1"/>
    <property type="molecule type" value="Genomic_DNA"/>
</dbReference>
<dbReference type="SUPFAM" id="SSF51735">
    <property type="entry name" value="NAD(P)-binding Rossmann-fold domains"/>
    <property type="match status" value="1"/>
</dbReference>
<dbReference type="InterPro" id="IPR002347">
    <property type="entry name" value="SDR_fam"/>
</dbReference>
<sequence length="243" mass="26627">MHAEAPATLIAGSHGGIGQALLQTQLQRGPVISISRQPQPAQLTPPAGHVWQHIQADLSDPASVAAVQTQLAEQPIARVFACSGILHDAQHQPEKSLSQLHSEWLLTSMRSNVLSHVHLAQALSKQVSKRSPVHWLSLSAKVGSIEDNGLGGWYSYRMSKAALNMWIKNLSIEWQRKSPDSIVAAVHPGTTDTELSKPFQSRLAQDQLYSAELTAQRLSRVMDELSPAQHGKLLFWDGSILPW</sequence>
<dbReference type="Pfam" id="PF00106">
    <property type="entry name" value="adh_short"/>
    <property type="match status" value="1"/>
</dbReference>
<keyword evidence="2" id="KW-1185">Reference proteome</keyword>